<dbReference type="Proteomes" id="UP001152797">
    <property type="component" value="Unassembled WGS sequence"/>
</dbReference>
<dbReference type="InterPro" id="IPR029058">
    <property type="entry name" value="AB_hydrolase_fold"/>
</dbReference>
<protein>
    <submittedName>
        <fullName evidence="2">Autocrine proliferation repressor protein A</fullName>
    </submittedName>
</protein>
<comment type="caution">
    <text evidence="1">The sequence shown here is derived from an EMBL/GenBank/DDBJ whole genome shotgun (WGS) entry which is preliminary data.</text>
</comment>
<evidence type="ECO:0000313" key="3">
    <source>
        <dbReference type="Proteomes" id="UP001152797"/>
    </source>
</evidence>
<reference evidence="2 3" key="2">
    <citation type="submission" date="2024-05" db="EMBL/GenBank/DDBJ databases">
        <authorList>
            <person name="Chen Y."/>
            <person name="Shah S."/>
            <person name="Dougan E. K."/>
            <person name="Thang M."/>
            <person name="Chan C."/>
        </authorList>
    </citation>
    <scope>NUCLEOTIDE SEQUENCE [LARGE SCALE GENOMIC DNA]</scope>
</reference>
<reference evidence="1" key="1">
    <citation type="submission" date="2022-10" db="EMBL/GenBank/DDBJ databases">
        <authorList>
            <person name="Chen Y."/>
            <person name="Dougan E. K."/>
            <person name="Chan C."/>
            <person name="Rhodes N."/>
            <person name="Thang M."/>
        </authorList>
    </citation>
    <scope>NUCLEOTIDE SEQUENCE</scope>
</reference>
<dbReference type="AlphaFoldDB" id="A0A9P1GTB3"/>
<gene>
    <name evidence="1" type="ORF">C1SCF055_LOCUS44845</name>
</gene>
<proteinExistence type="predicted"/>
<dbReference type="EMBL" id="CAMXCT010006810">
    <property type="protein sequence ID" value="CAI4020428.1"/>
    <property type="molecule type" value="Genomic_DNA"/>
</dbReference>
<evidence type="ECO:0000313" key="2">
    <source>
        <dbReference type="EMBL" id="CAL4807740.1"/>
    </source>
</evidence>
<sequence length="505" mass="55359">MRWWLLPLVAACPDCPAHVELLQRSLTLRKASAPSLSFLEKCSGWDCLKEYVSTDDGAFDWHVTAKVISGPGWKGSVLEMTSQRWLPNFVTPDTWNHTLVVITPSNVTQDLCLLYAALGYYGSVNASSTSVSSSDEDVRAAADIAVAARRHTAVLFNVPAEYLALKKPGQVPPQPLVEDGSLSASWASFKDSHGALAPILLELPMAKAAIKAMDVIGQFLKIQSFVLMGTSKRGNLCWNTASVDSRVRGIVSIARPLNLRAVLHRTQKELGGFPVAAKPYFEKGLLGNYLDSATGQSFLNITDPYFYFPRVSSISKFVINAGNDDFFVPDNTKEWWQAVPGPKWMLTVPNSKHIVGGAQVRELAPMISAFLQADLQLPTVTWSVEEDGAIVARAARDGVKPQVRLWQADSCDSHRMDFRFVSAKAEVCPCGHATSEGCENQGVEWRSTHLSSDGAWRVRPNVTEGHWTAFFLSFQWPGGAKLSTEVSVVPTQLPFHCYASCEGIV</sequence>
<dbReference type="OrthoDB" id="2020799at2759"/>
<dbReference type="SUPFAM" id="SSF53474">
    <property type="entry name" value="alpha/beta-Hydrolases"/>
    <property type="match status" value="1"/>
</dbReference>
<dbReference type="EMBL" id="CAMXCT030006810">
    <property type="protein sequence ID" value="CAL4807740.1"/>
    <property type="molecule type" value="Genomic_DNA"/>
</dbReference>
<evidence type="ECO:0000313" key="1">
    <source>
        <dbReference type="EMBL" id="CAI4020428.1"/>
    </source>
</evidence>
<dbReference type="PANTHER" id="PTHR31497">
    <property type="entry name" value="AUTOCRINE PROLIFERATION REPRESSOR PROTEIN A"/>
    <property type="match status" value="1"/>
</dbReference>
<name>A0A9P1GTB3_9DINO</name>
<keyword evidence="3" id="KW-1185">Reference proteome</keyword>
<dbReference type="Gene3D" id="3.40.50.1820">
    <property type="entry name" value="alpha/beta hydrolase"/>
    <property type="match status" value="1"/>
</dbReference>
<dbReference type="Pfam" id="PF10142">
    <property type="entry name" value="PhoPQ_related"/>
    <property type="match status" value="1"/>
</dbReference>
<organism evidence="1">
    <name type="scientific">Cladocopium goreaui</name>
    <dbReference type="NCBI Taxonomy" id="2562237"/>
    <lineage>
        <taxon>Eukaryota</taxon>
        <taxon>Sar</taxon>
        <taxon>Alveolata</taxon>
        <taxon>Dinophyceae</taxon>
        <taxon>Suessiales</taxon>
        <taxon>Symbiodiniaceae</taxon>
        <taxon>Cladocopium</taxon>
    </lineage>
</organism>
<dbReference type="PANTHER" id="PTHR31497:SF0">
    <property type="entry name" value="AUTOCRINE PROLIFERATION REPRESSOR PROTEIN A"/>
    <property type="match status" value="1"/>
</dbReference>
<accession>A0A9P1GTB3</accession>
<dbReference type="EMBL" id="CAMXCT020006810">
    <property type="protein sequence ID" value="CAL1173803.1"/>
    <property type="molecule type" value="Genomic_DNA"/>
</dbReference>
<dbReference type="InterPro" id="IPR009199">
    <property type="entry name" value="PhoPQ-act_pathogen-rel_PqaA"/>
</dbReference>